<evidence type="ECO:0000313" key="9">
    <source>
        <dbReference type="Proteomes" id="UP000014174"/>
    </source>
</evidence>
<dbReference type="PATRIC" id="fig|1150600.3.peg.1272"/>
<keyword evidence="9" id="KW-1185">Reference proteome</keyword>
<dbReference type="eggNOG" id="COG0388">
    <property type="taxonomic scope" value="Bacteria"/>
</dbReference>
<comment type="similarity">
    <text evidence="2">Belongs to the SusD family.</text>
</comment>
<dbReference type="Gene3D" id="1.25.40.390">
    <property type="match status" value="1"/>
</dbReference>
<dbReference type="Proteomes" id="UP000014174">
    <property type="component" value="Unassembled WGS sequence"/>
</dbReference>
<evidence type="ECO:0008006" key="10">
    <source>
        <dbReference type="Google" id="ProtNLM"/>
    </source>
</evidence>
<dbReference type="Pfam" id="PF14322">
    <property type="entry name" value="SusD-like_3"/>
    <property type="match status" value="1"/>
</dbReference>
<evidence type="ECO:0000259" key="6">
    <source>
        <dbReference type="Pfam" id="PF07980"/>
    </source>
</evidence>
<dbReference type="AlphaFoldDB" id="R9GUR8"/>
<dbReference type="Pfam" id="PF07980">
    <property type="entry name" value="SusD_RagB"/>
    <property type="match status" value="1"/>
</dbReference>
<keyword evidence="4" id="KW-0472">Membrane</keyword>
<comment type="subcellular location">
    <subcellularLocation>
        <location evidence="1">Cell outer membrane</location>
    </subcellularLocation>
</comment>
<dbReference type="InterPro" id="IPR012944">
    <property type="entry name" value="SusD_RagB_dom"/>
</dbReference>
<dbReference type="InterPro" id="IPR033985">
    <property type="entry name" value="SusD-like_N"/>
</dbReference>
<keyword evidence="5" id="KW-0998">Cell outer membrane</keyword>
<gene>
    <name evidence="8" type="ORF">ADIARSV_1295</name>
</gene>
<evidence type="ECO:0000313" key="8">
    <source>
        <dbReference type="EMBL" id="EOR95476.1"/>
    </source>
</evidence>
<protein>
    <recommendedName>
        <fullName evidence="10">Outer membrane protein</fullName>
    </recommendedName>
</protein>
<dbReference type="SUPFAM" id="SSF48452">
    <property type="entry name" value="TPR-like"/>
    <property type="match status" value="1"/>
</dbReference>
<sequence>MLIILSGCEKYLEQTPDQRSTLNTTEKISELLATAYPKGDYITFAESISDNAGDKGGGMVDVKNQSPYLFNDVQSKEEGSPDYYWNACYAAIAASNEALHALDLLPEEAATANLRGEALVARAYAHFMLVTFFSKAYNQATASSDPGIPYVTSPEHVVTAKYERKTVQYVYEMIEKDLTEGLPLIKDSYYKIPKFHFNSIAANAFATRFYLFKKDYAKVLTYANAAFPTGTIAANLRPINSTYLALTYYELQSTYTQSTENANLLLVETPSYWGRNFASYRYGLSVSVLTDALGIKNPVRTGLAYQVYGGTEFVYNIPKFYEHFVREDANSQIGDAYNMVPLFTSEEVLFNQAEAYVELGNYQEAVNLVNVFLSTRIEDYDPGSDELTTSKALTYYNSLDIKTALIQTILNFKRGEFMHEGLRWFDMLRHNIPVSHNILGTTTPIILGANDPRRVFQIPQEAAQAGIELNPR</sequence>
<name>R9GUR8_9SPHI</name>
<evidence type="ECO:0000256" key="1">
    <source>
        <dbReference type="ARBA" id="ARBA00004442"/>
    </source>
</evidence>
<evidence type="ECO:0000256" key="4">
    <source>
        <dbReference type="ARBA" id="ARBA00023136"/>
    </source>
</evidence>
<evidence type="ECO:0000256" key="3">
    <source>
        <dbReference type="ARBA" id="ARBA00022729"/>
    </source>
</evidence>
<dbReference type="GO" id="GO:0009279">
    <property type="term" value="C:cell outer membrane"/>
    <property type="evidence" value="ECO:0007669"/>
    <property type="project" value="UniProtKB-SubCell"/>
</dbReference>
<dbReference type="EMBL" id="AQPN01000049">
    <property type="protein sequence ID" value="EOR95476.1"/>
    <property type="molecule type" value="Genomic_DNA"/>
</dbReference>
<keyword evidence="3" id="KW-0732">Signal</keyword>
<evidence type="ECO:0000256" key="2">
    <source>
        <dbReference type="ARBA" id="ARBA00006275"/>
    </source>
</evidence>
<accession>R9GUR8</accession>
<feature type="domain" description="RagB/SusD" evidence="6">
    <location>
        <begin position="312"/>
        <end position="433"/>
    </location>
</feature>
<evidence type="ECO:0000259" key="7">
    <source>
        <dbReference type="Pfam" id="PF14322"/>
    </source>
</evidence>
<feature type="domain" description="SusD-like N-terminal" evidence="7">
    <location>
        <begin position="10"/>
        <end position="211"/>
    </location>
</feature>
<reference evidence="8 9" key="1">
    <citation type="journal article" date="2013" name="Genome Announc.">
        <title>Draft Genome Sequence of Arcticibacter svalbardensis Strain MN12-7T, a Member of the Family Sphingobacteriaceae Isolated from an Arctic Soil Sample.</title>
        <authorList>
            <person name="Shivaji S."/>
            <person name="Ara S."/>
            <person name="Prasad S."/>
            <person name="Manasa B.P."/>
            <person name="Begum Z."/>
            <person name="Singh A."/>
            <person name="Kumar Pinnaka A."/>
        </authorList>
    </citation>
    <scope>NUCLEOTIDE SEQUENCE [LARGE SCALE GENOMIC DNA]</scope>
    <source>
        <strain evidence="8 9">MN12-7</strain>
    </source>
</reference>
<organism evidence="8 9">
    <name type="scientific">Arcticibacter svalbardensis MN12-7</name>
    <dbReference type="NCBI Taxonomy" id="1150600"/>
    <lineage>
        <taxon>Bacteria</taxon>
        <taxon>Pseudomonadati</taxon>
        <taxon>Bacteroidota</taxon>
        <taxon>Sphingobacteriia</taxon>
        <taxon>Sphingobacteriales</taxon>
        <taxon>Sphingobacteriaceae</taxon>
        <taxon>Arcticibacter</taxon>
    </lineage>
</organism>
<evidence type="ECO:0000256" key="5">
    <source>
        <dbReference type="ARBA" id="ARBA00023237"/>
    </source>
</evidence>
<proteinExistence type="inferred from homology"/>
<dbReference type="STRING" id="1150600.ADIARSV_1295"/>
<comment type="caution">
    <text evidence="8">The sequence shown here is derived from an EMBL/GenBank/DDBJ whole genome shotgun (WGS) entry which is preliminary data.</text>
</comment>
<dbReference type="InterPro" id="IPR011990">
    <property type="entry name" value="TPR-like_helical_dom_sf"/>
</dbReference>